<accession>A0A6M0SIP5</accession>
<dbReference type="Pfam" id="PF00106">
    <property type="entry name" value="adh_short"/>
    <property type="match status" value="1"/>
</dbReference>
<name>A0A6M0SIP5_9CYAN</name>
<proteinExistence type="inferred from homology"/>
<organism evidence="5 6">
    <name type="scientific">Adonisia turfae CCMR0082</name>
    <dbReference type="NCBI Taxonomy" id="2304604"/>
    <lineage>
        <taxon>Bacteria</taxon>
        <taxon>Bacillati</taxon>
        <taxon>Cyanobacteriota</taxon>
        <taxon>Adonisia</taxon>
        <taxon>Adonisia turfae</taxon>
    </lineage>
</organism>
<dbReference type="PANTHER" id="PTHR43669">
    <property type="entry name" value="5-KETO-D-GLUCONATE 5-REDUCTASE"/>
    <property type="match status" value="1"/>
</dbReference>
<dbReference type="InterPro" id="IPR057326">
    <property type="entry name" value="KR_dom"/>
</dbReference>
<comment type="similarity">
    <text evidence="1 3">Belongs to the short-chain dehydrogenases/reductases (SDR) family.</text>
</comment>
<evidence type="ECO:0000256" key="1">
    <source>
        <dbReference type="ARBA" id="ARBA00006484"/>
    </source>
</evidence>
<protein>
    <submittedName>
        <fullName evidence="5">SDR family NAD(P)-dependent oxidoreductase</fullName>
    </submittedName>
</protein>
<evidence type="ECO:0000313" key="5">
    <source>
        <dbReference type="EMBL" id="NEZ67442.1"/>
    </source>
</evidence>
<gene>
    <name evidence="5" type="ORF">D0962_32580</name>
</gene>
<evidence type="ECO:0000256" key="2">
    <source>
        <dbReference type="ARBA" id="ARBA00023002"/>
    </source>
</evidence>
<dbReference type="InterPro" id="IPR002347">
    <property type="entry name" value="SDR_fam"/>
</dbReference>
<dbReference type="Proteomes" id="UP000473574">
    <property type="component" value="Unassembled WGS sequence"/>
</dbReference>
<evidence type="ECO:0000313" key="6">
    <source>
        <dbReference type="Proteomes" id="UP000473574"/>
    </source>
</evidence>
<dbReference type="AlphaFoldDB" id="A0A6M0SIP5"/>
<dbReference type="InterPro" id="IPR020904">
    <property type="entry name" value="Sc_DH/Rdtase_CS"/>
</dbReference>
<dbReference type="InterPro" id="IPR036291">
    <property type="entry name" value="NAD(P)-bd_dom_sf"/>
</dbReference>
<dbReference type="SMART" id="SM00822">
    <property type="entry name" value="PKS_KR"/>
    <property type="match status" value="1"/>
</dbReference>
<sequence length="244" mass="25504">MQIKSAIALVTGANRGIGRAFVEALHTAGAQKIYATARNVDSLADVVAIDPARIVPLTLDVTNAEQIAAISQQAQDVNLLINNAGVLGGGDLFIDNSIETAQWEMNVTYFGTLAMTRAFSSILKRNGGGALVNLCSLASYVNVPSVATYSAAKAALHSLTQGTRAQLAAQGTLVVGLYPGPIDTRMAEELPLDKAPTSQVADALLHGLENGIEDIYPDDTAAQVLSGVTEGLKAIEKQFAEMLP</sequence>
<dbReference type="PRINTS" id="PR00080">
    <property type="entry name" value="SDRFAMILY"/>
</dbReference>
<dbReference type="SUPFAM" id="SSF51735">
    <property type="entry name" value="NAD(P)-binding Rossmann-fold domains"/>
    <property type="match status" value="1"/>
</dbReference>
<feature type="domain" description="Ketoreductase" evidence="4">
    <location>
        <begin position="6"/>
        <end position="184"/>
    </location>
</feature>
<reference evidence="5 6" key="1">
    <citation type="journal article" date="2020" name="Microb. Ecol.">
        <title>Ecogenomics of the Marine Benthic Filamentous Cyanobacterium Adonisia.</title>
        <authorList>
            <person name="Walter J.M."/>
            <person name="Coutinho F.H."/>
            <person name="Leomil L."/>
            <person name="Hargreaves P.I."/>
            <person name="Campeao M.E."/>
            <person name="Vieira V.V."/>
            <person name="Silva B.S."/>
            <person name="Fistarol G.O."/>
            <person name="Salomon P.S."/>
            <person name="Sawabe T."/>
            <person name="Mino S."/>
            <person name="Hosokawa M."/>
            <person name="Miyashita H."/>
            <person name="Maruyama F."/>
            <person name="van Verk M.C."/>
            <person name="Dutilh B.E."/>
            <person name="Thompson C.C."/>
            <person name="Thompson F.L."/>
        </authorList>
    </citation>
    <scope>NUCLEOTIDE SEQUENCE [LARGE SCALE GENOMIC DNA]</scope>
    <source>
        <strain evidence="5 6">CCMR0082</strain>
    </source>
</reference>
<dbReference type="NCBIfam" id="NF006118">
    <property type="entry name" value="PRK08264.1-4"/>
    <property type="match status" value="1"/>
</dbReference>
<dbReference type="EMBL" id="QZCE01000002">
    <property type="protein sequence ID" value="NEZ67442.1"/>
    <property type="molecule type" value="Genomic_DNA"/>
</dbReference>
<comment type="caution">
    <text evidence="5">The sequence shown here is derived from an EMBL/GenBank/DDBJ whole genome shotgun (WGS) entry which is preliminary data.</text>
</comment>
<evidence type="ECO:0000259" key="4">
    <source>
        <dbReference type="SMART" id="SM00822"/>
    </source>
</evidence>
<dbReference type="Gene3D" id="3.40.50.720">
    <property type="entry name" value="NAD(P)-binding Rossmann-like Domain"/>
    <property type="match status" value="1"/>
</dbReference>
<dbReference type="PROSITE" id="PS00061">
    <property type="entry name" value="ADH_SHORT"/>
    <property type="match status" value="1"/>
</dbReference>
<dbReference type="GO" id="GO:0016491">
    <property type="term" value="F:oxidoreductase activity"/>
    <property type="evidence" value="ECO:0007669"/>
    <property type="project" value="UniProtKB-KW"/>
</dbReference>
<keyword evidence="2" id="KW-0560">Oxidoreductase</keyword>
<dbReference type="PANTHER" id="PTHR43669:SF3">
    <property type="entry name" value="ALCOHOL DEHYDROGENASE, PUTATIVE (AFU_ORTHOLOGUE AFUA_3G03445)-RELATED"/>
    <property type="match status" value="1"/>
</dbReference>
<evidence type="ECO:0000256" key="3">
    <source>
        <dbReference type="RuleBase" id="RU000363"/>
    </source>
</evidence>
<dbReference type="PRINTS" id="PR00081">
    <property type="entry name" value="GDHRDH"/>
</dbReference>